<proteinExistence type="predicted"/>
<dbReference type="Proteomes" id="UP001500618">
    <property type="component" value="Unassembled WGS sequence"/>
</dbReference>
<evidence type="ECO:0000313" key="2">
    <source>
        <dbReference type="EMBL" id="GAA1721519.1"/>
    </source>
</evidence>
<dbReference type="RefSeq" id="WP_344315394.1">
    <property type="nucleotide sequence ID" value="NZ_BAAANY010000047.1"/>
</dbReference>
<protein>
    <submittedName>
        <fullName evidence="2">Uncharacterized protein</fullName>
    </submittedName>
</protein>
<name>A0ABN2JAW0_9ACTN</name>
<accession>A0ABN2JAW0</accession>
<reference evidence="2 3" key="1">
    <citation type="journal article" date="2019" name="Int. J. Syst. Evol. Microbiol.">
        <title>The Global Catalogue of Microorganisms (GCM) 10K type strain sequencing project: providing services to taxonomists for standard genome sequencing and annotation.</title>
        <authorList>
            <consortium name="The Broad Institute Genomics Platform"/>
            <consortium name="The Broad Institute Genome Sequencing Center for Infectious Disease"/>
            <person name="Wu L."/>
            <person name="Ma J."/>
        </authorList>
    </citation>
    <scope>NUCLEOTIDE SEQUENCE [LARGE SCALE GENOMIC DNA]</scope>
    <source>
        <strain evidence="2 3">JCM 14718</strain>
    </source>
</reference>
<organism evidence="2 3">
    <name type="scientific">Fodinicola feengrottensis</name>
    <dbReference type="NCBI Taxonomy" id="435914"/>
    <lineage>
        <taxon>Bacteria</taxon>
        <taxon>Bacillati</taxon>
        <taxon>Actinomycetota</taxon>
        <taxon>Actinomycetes</taxon>
        <taxon>Mycobacteriales</taxon>
        <taxon>Fodinicola</taxon>
    </lineage>
</organism>
<sequence>MSVRRRTLLAAGMAIPLVTVPKISTAEPKLTNLGHLDFLCAGVQPAQQTGHDTYQLDSEPAIGVLWTYAEHQSDGSFRRVGGGAYDPVTGHYGQGAFNTDDIARACVVYLRDWQQNHTAASGRKAYQLLRGLTYLQTISGPNAGNPLLWMQSDGALTPSATPPDSPDPSDSGPSYWLARSIWALGEGYAAFRSSDRKFATFLRNRLDLAVSALRRQVLVKYGDWEVSDGRRVPGWLINGAADASSEAVLGLAAYVHAGGGPAARTALAQLAEGIAALSAGDAKTWPYGAVMPAANSRSSWHAWAAQMPTALAVAATALGRPAQPATALLTTALLAAALRDAAGFTPALLTAGGCDNGWLPAPIDRSQIAYGVDARLRALLTIADATGRDGLRLLATITAGWYFGANRAGQPMYDPATGVTFDGLAPDGSINRNSGAESTIHGQLSMLALDRAGLARLTRVVSHDGLEVLEAEAGRMAGGAAIVTADPAYTGEYQWSGGSYATLPTAASVSWTLPAGNRPLLIRPIVELTDHPGRTSWRAGSAGVGAIDHGTGGAQGISPVPGTLLPVSLAQSVPAGATLTAVCSTGPVRIDALLVEPVVATLVMAGPDAALALLRNGDQVSHTCTVTMPDGGPVVIETYDDQARPYGRQVSSHRTVLVEVPPGGFGTVIHGRDPRFLDARNPGVAIMNSSGWTL</sequence>
<evidence type="ECO:0000313" key="3">
    <source>
        <dbReference type="Proteomes" id="UP001500618"/>
    </source>
</evidence>
<gene>
    <name evidence="2" type="ORF">GCM10009765_82100</name>
</gene>
<keyword evidence="3" id="KW-1185">Reference proteome</keyword>
<dbReference type="EMBL" id="BAAANY010000047">
    <property type="protein sequence ID" value="GAA1721519.1"/>
    <property type="molecule type" value="Genomic_DNA"/>
</dbReference>
<comment type="caution">
    <text evidence="2">The sequence shown here is derived from an EMBL/GenBank/DDBJ whole genome shotgun (WGS) entry which is preliminary data.</text>
</comment>
<feature type="region of interest" description="Disordered" evidence="1">
    <location>
        <begin position="151"/>
        <end position="172"/>
    </location>
</feature>
<evidence type="ECO:0000256" key="1">
    <source>
        <dbReference type="SAM" id="MobiDB-lite"/>
    </source>
</evidence>